<dbReference type="RefSeq" id="WP_023656252.1">
    <property type="nucleotide sequence ID" value="NZ_CAHS01000021.1"/>
</dbReference>
<protein>
    <submittedName>
        <fullName evidence="2">Uncharacterized protein</fullName>
    </submittedName>
</protein>
<evidence type="ECO:0000313" key="2">
    <source>
        <dbReference type="EMBL" id="CCG88490.1"/>
    </source>
</evidence>
<reference evidence="2 3" key="1">
    <citation type="journal article" date="2013" name="Syst. Appl. Microbiol.">
        <title>Phylogenetic position and virulence apparatus of the pear flower necrosis pathogen Erwinia piriflorinigrans CFBP 5888T as assessed by comparative genomics.</title>
        <authorList>
            <person name="Smits T.H."/>
            <person name="Rezzonico F."/>
            <person name="Lopez M.M."/>
            <person name="Blom J."/>
            <person name="Goesmann A."/>
            <person name="Frey J.E."/>
            <person name="Duffy B."/>
        </authorList>
    </citation>
    <scope>NUCLEOTIDE SEQUENCE [LARGE SCALE GENOMIC DNA]</scope>
    <source>
        <strain evidence="3">CFBP5888</strain>
    </source>
</reference>
<keyword evidence="3" id="KW-1185">Reference proteome</keyword>
<comment type="caution">
    <text evidence="2">The sequence shown here is derived from an EMBL/GenBank/DDBJ whole genome shotgun (WGS) entry which is preliminary data.</text>
</comment>
<accession>V5ZB78</accession>
<dbReference type="Proteomes" id="UP000018217">
    <property type="component" value="Unassembled WGS sequence"/>
</dbReference>
<name>V5ZB78_9GAMM</name>
<evidence type="ECO:0000256" key="1">
    <source>
        <dbReference type="SAM" id="SignalP"/>
    </source>
</evidence>
<dbReference type="EMBL" id="CAHS01000021">
    <property type="protein sequence ID" value="CCG88490.1"/>
    <property type="molecule type" value="Genomic_DNA"/>
</dbReference>
<dbReference type="STRING" id="1161919.EPIR_3127"/>
<proteinExistence type="predicted"/>
<organism evidence="2 3">
    <name type="scientific">Erwinia piriflorinigrans CFBP 5888</name>
    <dbReference type="NCBI Taxonomy" id="1161919"/>
    <lineage>
        <taxon>Bacteria</taxon>
        <taxon>Pseudomonadati</taxon>
        <taxon>Pseudomonadota</taxon>
        <taxon>Gammaproteobacteria</taxon>
        <taxon>Enterobacterales</taxon>
        <taxon>Erwiniaceae</taxon>
        <taxon>Erwinia</taxon>
    </lineage>
</organism>
<evidence type="ECO:0000313" key="3">
    <source>
        <dbReference type="Proteomes" id="UP000018217"/>
    </source>
</evidence>
<gene>
    <name evidence="2" type="ORF">EPIR_3127</name>
</gene>
<keyword evidence="1" id="KW-0732">Signal</keyword>
<sequence length="50" mass="5278">MHRLSFRTAAPFLAGALLRSALPTMAAMPSDAPALGGAAIDAREQLRQQE</sequence>
<dbReference type="AlphaFoldDB" id="V5ZB78"/>
<feature type="chain" id="PRO_5004743347" evidence="1">
    <location>
        <begin position="27"/>
        <end position="50"/>
    </location>
</feature>
<feature type="signal peptide" evidence="1">
    <location>
        <begin position="1"/>
        <end position="26"/>
    </location>
</feature>